<organism evidence="6 7">
    <name type="scientific">Botryotinia convoluta</name>
    <dbReference type="NCBI Taxonomy" id="54673"/>
    <lineage>
        <taxon>Eukaryota</taxon>
        <taxon>Fungi</taxon>
        <taxon>Dikarya</taxon>
        <taxon>Ascomycota</taxon>
        <taxon>Pezizomycotina</taxon>
        <taxon>Leotiomycetes</taxon>
        <taxon>Helotiales</taxon>
        <taxon>Sclerotiniaceae</taxon>
        <taxon>Botryotinia</taxon>
    </lineage>
</organism>
<dbReference type="Proteomes" id="UP000297527">
    <property type="component" value="Unassembled WGS sequence"/>
</dbReference>
<dbReference type="AlphaFoldDB" id="A0A4Z1IPA7"/>
<dbReference type="InterPro" id="IPR011011">
    <property type="entry name" value="Znf_FYVE_PHD"/>
</dbReference>
<keyword evidence="5" id="KW-0812">Transmembrane</keyword>
<dbReference type="PANTHER" id="PTHR12360">
    <property type="entry name" value="NUCLEAR TRANSCRIPTION FACTOR, X-BOX BINDING 1 NFX1"/>
    <property type="match status" value="1"/>
</dbReference>
<keyword evidence="5" id="KW-1133">Transmembrane helix</keyword>
<feature type="transmembrane region" description="Helical" evidence="5">
    <location>
        <begin position="225"/>
        <end position="248"/>
    </location>
</feature>
<dbReference type="EMBL" id="PQXN01000014">
    <property type="protein sequence ID" value="TGO63278.1"/>
    <property type="molecule type" value="Genomic_DNA"/>
</dbReference>
<keyword evidence="5" id="KW-0472">Membrane</keyword>
<dbReference type="GO" id="GO:0008270">
    <property type="term" value="F:zinc ion binding"/>
    <property type="evidence" value="ECO:0007669"/>
    <property type="project" value="UniProtKB-KW"/>
</dbReference>
<evidence type="ECO:0000256" key="5">
    <source>
        <dbReference type="SAM" id="Phobius"/>
    </source>
</evidence>
<feature type="compositionally biased region" description="Polar residues" evidence="4">
    <location>
        <begin position="45"/>
        <end position="56"/>
    </location>
</feature>
<dbReference type="SUPFAM" id="SSF57903">
    <property type="entry name" value="FYVE/PHD zinc finger"/>
    <property type="match status" value="1"/>
</dbReference>
<evidence type="ECO:0000256" key="2">
    <source>
        <dbReference type="ARBA" id="ARBA00022771"/>
    </source>
</evidence>
<evidence type="ECO:0000313" key="7">
    <source>
        <dbReference type="Proteomes" id="UP000297527"/>
    </source>
</evidence>
<accession>A0A4Z1IPA7</accession>
<evidence type="ECO:0000256" key="3">
    <source>
        <dbReference type="ARBA" id="ARBA00022833"/>
    </source>
</evidence>
<keyword evidence="3" id="KW-0862">Zinc</keyword>
<keyword evidence="7" id="KW-1185">Reference proteome</keyword>
<proteinExistence type="predicted"/>
<feature type="compositionally biased region" description="Polar residues" evidence="4">
    <location>
        <begin position="1"/>
        <end position="23"/>
    </location>
</feature>
<protein>
    <recommendedName>
        <fullName evidence="8">PHD-type domain-containing protein</fullName>
    </recommendedName>
</protein>
<evidence type="ECO:0008006" key="8">
    <source>
        <dbReference type="Google" id="ProtNLM"/>
    </source>
</evidence>
<feature type="transmembrane region" description="Helical" evidence="5">
    <location>
        <begin position="268"/>
        <end position="290"/>
    </location>
</feature>
<keyword evidence="1" id="KW-0479">Metal-binding</keyword>
<dbReference type="GO" id="GO:0000977">
    <property type="term" value="F:RNA polymerase II transcription regulatory region sequence-specific DNA binding"/>
    <property type="evidence" value="ECO:0007669"/>
    <property type="project" value="TreeGrafter"/>
</dbReference>
<dbReference type="OrthoDB" id="6512771at2759"/>
<evidence type="ECO:0000256" key="4">
    <source>
        <dbReference type="SAM" id="MobiDB-lite"/>
    </source>
</evidence>
<evidence type="ECO:0000256" key="1">
    <source>
        <dbReference type="ARBA" id="ARBA00022723"/>
    </source>
</evidence>
<dbReference type="GO" id="GO:0005634">
    <property type="term" value="C:nucleus"/>
    <property type="evidence" value="ECO:0007669"/>
    <property type="project" value="TreeGrafter"/>
</dbReference>
<sequence length="622" mass="70154">MASNSTSWMNGSSWSPSRTSTKNPFDDSNGDPFDDVHATPLQDIETGTTARLSSETQQRDAVDQYGVPSEDKRIIEDIQNERLSCEICLEPVRFAKDRYLWNCKSCHVVTHHRCTLLWAKAKAAERTLAWKCPKCEKIERSSPKGKCWCGKGSPIHDHPTIPNACFDSVCGSKSKCAHGNKSSCRKPCHPGPCEYECGRCANDRLPSPPNMNTIWGRFKSKRLNFCTIFCKSMLILALFGGIYTYIAYHIKWHTQPYLYPRFKGDFSFVEGLCLLVIGIFYFGFGGLYCINCLSGGIKFFLEILNGNPGQTGYRFKFLRTGLGGGLLTCCIVGLYIMPIIGIIGGPDIQWYNQMKDSCHGFDTRVEIGTRFSASTYTLHSLNASIDNQTFYLTPVLAPKFGSKEPYQYFHRFSGNTTNTANFAIDVDIDNGVWRELHFNGTDELTKWWASGRKQYPSVHPIFDNVTTTESATKMNGTFVTRDGHLWLPDFDLIIQGLEDSRKHAEIEPFIRVFDTQGLPHSRTKKLLSPKWNWNNRHDPSIVMRTASFGHGKQRLDMCVKENFYYASSGAQQKLDGVSDGSIMPLAVIAAFRMRMNEIYALNSGRPLNSKKSSEYDDVKAIA</sequence>
<keyword evidence="2" id="KW-0863">Zinc-finger</keyword>
<reference evidence="6 7" key="1">
    <citation type="submission" date="2017-12" db="EMBL/GenBank/DDBJ databases">
        <title>Comparative genomics of Botrytis spp.</title>
        <authorList>
            <person name="Valero-Jimenez C.A."/>
            <person name="Tapia P."/>
            <person name="Veloso J."/>
            <person name="Silva-Moreno E."/>
            <person name="Staats M."/>
            <person name="Valdes J.H."/>
            <person name="Van Kan J.A.L."/>
        </authorList>
    </citation>
    <scope>NUCLEOTIDE SEQUENCE [LARGE SCALE GENOMIC DNA]</scope>
    <source>
        <strain evidence="6 7">MUCL11595</strain>
    </source>
</reference>
<feature type="transmembrane region" description="Helical" evidence="5">
    <location>
        <begin position="322"/>
        <end position="344"/>
    </location>
</feature>
<feature type="region of interest" description="Disordered" evidence="4">
    <location>
        <begin position="1"/>
        <end position="68"/>
    </location>
</feature>
<evidence type="ECO:0000313" key="6">
    <source>
        <dbReference type="EMBL" id="TGO63278.1"/>
    </source>
</evidence>
<dbReference type="InterPro" id="IPR034078">
    <property type="entry name" value="NFX1_fam"/>
</dbReference>
<dbReference type="GO" id="GO:0000981">
    <property type="term" value="F:DNA-binding transcription factor activity, RNA polymerase II-specific"/>
    <property type="evidence" value="ECO:0007669"/>
    <property type="project" value="TreeGrafter"/>
</dbReference>
<gene>
    <name evidence="6" type="ORF">BCON_0014g00670</name>
</gene>
<comment type="caution">
    <text evidence="6">The sequence shown here is derived from an EMBL/GenBank/DDBJ whole genome shotgun (WGS) entry which is preliminary data.</text>
</comment>
<dbReference type="PANTHER" id="PTHR12360:SF12">
    <property type="entry name" value="TRANSCRIPTIONAL REPRESSOR NF-X1"/>
    <property type="match status" value="1"/>
</dbReference>
<dbReference type="PROSITE" id="PS01359">
    <property type="entry name" value="ZF_PHD_1"/>
    <property type="match status" value="1"/>
</dbReference>
<name>A0A4Z1IPA7_9HELO</name>
<dbReference type="InterPro" id="IPR019786">
    <property type="entry name" value="Zinc_finger_PHD-type_CS"/>
</dbReference>